<organism evidence="14 15">
    <name type="scientific">Spongiibacter thalassae</name>
    <dbReference type="NCBI Taxonomy" id="2721624"/>
    <lineage>
        <taxon>Bacteria</taxon>
        <taxon>Pseudomonadati</taxon>
        <taxon>Pseudomonadota</taxon>
        <taxon>Gammaproteobacteria</taxon>
        <taxon>Cellvibrionales</taxon>
        <taxon>Spongiibacteraceae</taxon>
        <taxon>Spongiibacter</taxon>
    </lineage>
</organism>
<evidence type="ECO:0000256" key="7">
    <source>
        <dbReference type="ARBA" id="ARBA00022908"/>
    </source>
</evidence>
<keyword evidence="15" id="KW-1185">Reference proteome</keyword>
<feature type="domain" description="Core-binding (CB)" evidence="13">
    <location>
        <begin position="7"/>
        <end position="92"/>
    </location>
</feature>
<dbReference type="InterPro" id="IPR050090">
    <property type="entry name" value="Tyrosine_recombinase_XerCD"/>
</dbReference>
<feature type="active site" evidence="11">
    <location>
        <position position="177"/>
    </location>
</feature>
<dbReference type="InterPro" id="IPR044068">
    <property type="entry name" value="CB"/>
</dbReference>
<evidence type="ECO:0000256" key="10">
    <source>
        <dbReference type="ARBA" id="ARBA00023306"/>
    </source>
</evidence>
<dbReference type="PROSITE" id="PS51898">
    <property type="entry name" value="TYR_RECOMBINASE"/>
    <property type="match status" value="1"/>
</dbReference>
<feature type="active site" evidence="11">
    <location>
        <position position="251"/>
    </location>
</feature>
<comment type="subcellular location">
    <subcellularLocation>
        <location evidence="1 11">Cytoplasm</location>
    </subcellularLocation>
</comment>
<dbReference type="SUPFAM" id="SSF56349">
    <property type="entry name" value="DNA breaking-rejoining enzymes"/>
    <property type="match status" value="1"/>
</dbReference>
<accession>A0ABX1GEW5</accession>
<keyword evidence="4 11" id="KW-0963">Cytoplasm</keyword>
<evidence type="ECO:0000256" key="4">
    <source>
        <dbReference type="ARBA" id="ARBA00022490"/>
    </source>
</evidence>
<proteinExistence type="inferred from homology"/>
<dbReference type="HAMAP" id="MF_01807">
    <property type="entry name" value="Recomb_XerD"/>
    <property type="match status" value="1"/>
</dbReference>
<feature type="active site" description="O-(3'-phospho-DNA)-tyrosine intermediate" evidence="11">
    <location>
        <position position="283"/>
    </location>
</feature>
<comment type="function">
    <text evidence="11">Site-specific tyrosine recombinase, which acts by catalyzing the cutting and rejoining of the recombining DNA molecules. The XerC-XerD complex is essential to convert dimers of the bacterial chromosome into monomers to permit their segregation at cell division. It also contributes to the segregational stability of plasmids.</text>
</comment>
<dbReference type="InterPro" id="IPR010998">
    <property type="entry name" value="Integrase_recombinase_N"/>
</dbReference>
<feature type="domain" description="Tyr recombinase" evidence="12">
    <location>
        <begin position="113"/>
        <end position="296"/>
    </location>
</feature>
<evidence type="ECO:0000256" key="6">
    <source>
        <dbReference type="ARBA" id="ARBA00022829"/>
    </source>
</evidence>
<dbReference type="PANTHER" id="PTHR30349:SF90">
    <property type="entry name" value="TYROSINE RECOMBINASE XERD"/>
    <property type="match status" value="1"/>
</dbReference>
<evidence type="ECO:0000256" key="8">
    <source>
        <dbReference type="ARBA" id="ARBA00023125"/>
    </source>
</evidence>
<evidence type="ECO:0000256" key="1">
    <source>
        <dbReference type="ARBA" id="ARBA00004496"/>
    </source>
</evidence>
<name>A0ABX1GEW5_9GAMM</name>
<dbReference type="RefSeq" id="WP_168449458.1">
    <property type="nucleotide sequence ID" value="NZ_JAAWWK010000002.1"/>
</dbReference>
<evidence type="ECO:0000256" key="11">
    <source>
        <dbReference type="HAMAP-Rule" id="MF_01807"/>
    </source>
</evidence>
<comment type="caution">
    <text evidence="14">The sequence shown here is derived from an EMBL/GenBank/DDBJ whole genome shotgun (WGS) entry which is preliminary data.</text>
</comment>
<dbReference type="InterPro" id="IPR011932">
    <property type="entry name" value="Recomb_XerD"/>
</dbReference>
<protein>
    <recommendedName>
        <fullName evidence="3 11">Tyrosine recombinase XerD</fullName>
    </recommendedName>
</protein>
<dbReference type="NCBIfam" id="NF001399">
    <property type="entry name" value="PRK00283.1"/>
    <property type="match status" value="1"/>
</dbReference>
<dbReference type="Pfam" id="PF00589">
    <property type="entry name" value="Phage_integrase"/>
    <property type="match status" value="1"/>
</dbReference>
<evidence type="ECO:0000256" key="2">
    <source>
        <dbReference type="ARBA" id="ARBA00010450"/>
    </source>
</evidence>
<dbReference type="Gene3D" id="1.10.150.130">
    <property type="match status" value="1"/>
</dbReference>
<dbReference type="InterPro" id="IPR023009">
    <property type="entry name" value="Tyrosine_recombinase_XerC/XerD"/>
</dbReference>
<evidence type="ECO:0000259" key="13">
    <source>
        <dbReference type="PROSITE" id="PS51900"/>
    </source>
</evidence>
<dbReference type="InterPro" id="IPR011010">
    <property type="entry name" value="DNA_brk_join_enz"/>
</dbReference>
<feature type="active site" evidence="11">
    <location>
        <position position="274"/>
    </location>
</feature>
<dbReference type="HAMAP" id="MF_01808">
    <property type="entry name" value="Recomb_XerC_XerD"/>
    <property type="match status" value="1"/>
</dbReference>
<keyword evidence="10 11" id="KW-0131">Cell cycle</keyword>
<dbReference type="EMBL" id="JAAWWK010000002">
    <property type="protein sequence ID" value="NKI16917.1"/>
    <property type="molecule type" value="Genomic_DNA"/>
</dbReference>
<dbReference type="PANTHER" id="PTHR30349">
    <property type="entry name" value="PHAGE INTEGRASE-RELATED"/>
    <property type="match status" value="1"/>
</dbReference>
<keyword evidence="7 11" id="KW-0229">DNA integration</keyword>
<evidence type="ECO:0000313" key="14">
    <source>
        <dbReference type="EMBL" id="NKI16917.1"/>
    </source>
</evidence>
<keyword evidence="5 11" id="KW-0132">Cell division</keyword>
<feature type="active site" evidence="11">
    <location>
        <position position="248"/>
    </location>
</feature>
<reference evidence="14 15" key="1">
    <citation type="submission" date="2020-04" db="EMBL/GenBank/DDBJ databases">
        <authorList>
            <person name="Yoon J."/>
        </authorList>
    </citation>
    <scope>NUCLEOTIDE SEQUENCE [LARGE SCALE GENOMIC DNA]</scope>
    <source>
        <strain evidence="14 15">KMU-166</strain>
    </source>
</reference>
<sequence>MALHASDEDRPVIDRYIDSLWLERGLSANSLESYRRDLSQWSAWLAARQRNVLTVTQADVMEFLGAQRESGKSARSMARQLSCLRGFYRYQLREGRLSDDPVANVDSPVQGRPLPKSLSESDVEALLAAPDLDDPLELRDRAMLEMLYAAGLRITELVSLRFVQIALSQGVVRVTGKGNKERLVPIGEEALHYLQRYLREARPALLADGESDVVFPSRRGRVMTRQTFWYRIKIYVTRAGIQNTISPHTLRHAFATHLINHGADLRVVQLLLGHSDLSTTQIYTHVARERMKTLHSRHHPRG</sequence>
<dbReference type="Proteomes" id="UP000765845">
    <property type="component" value="Unassembled WGS sequence"/>
</dbReference>
<dbReference type="CDD" id="cd00798">
    <property type="entry name" value="INT_XerDC_C"/>
    <property type="match status" value="1"/>
</dbReference>
<comment type="similarity">
    <text evidence="2 11">Belongs to the 'phage' integrase family. XerD subfamily.</text>
</comment>
<gene>
    <name evidence="11 14" type="primary">xerD</name>
    <name evidence="14" type="ORF">HCU74_05730</name>
</gene>
<dbReference type="InterPro" id="IPR004107">
    <property type="entry name" value="Integrase_SAM-like_N"/>
</dbReference>
<dbReference type="InterPro" id="IPR002104">
    <property type="entry name" value="Integrase_catalytic"/>
</dbReference>
<evidence type="ECO:0000259" key="12">
    <source>
        <dbReference type="PROSITE" id="PS51898"/>
    </source>
</evidence>
<feature type="active site" evidence="11">
    <location>
        <position position="153"/>
    </location>
</feature>
<evidence type="ECO:0000313" key="15">
    <source>
        <dbReference type="Proteomes" id="UP000765845"/>
    </source>
</evidence>
<keyword evidence="9 11" id="KW-0233">DNA recombination</keyword>
<evidence type="ECO:0000256" key="9">
    <source>
        <dbReference type="ARBA" id="ARBA00023172"/>
    </source>
</evidence>
<dbReference type="Pfam" id="PF02899">
    <property type="entry name" value="Phage_int_SAM_1"/>
    <property type="match status" value="1"/>
</dbReference>
<dbReference type="InterPro" id="IPR013762">
    <property type="entry name" value="Integrase-like_cat_sf"/>
</dbReference>
<evidence type="ECO:0000256" key="3">
    <source>
        <dbReference type="ARBA" id="ARBA00015810"/>
    </source>
</evidence>
<dbReference type="Gene3D" id="1.10.443.10">
    <property type="entry name" value="Intergrase catalytic core"/>
    <property type="match status" value="1"/>
</dbReference>
<keyword evidence="8 11" id="KW-0238">DNA-binding</keyword>
<keyword evidence="6 11" id="KW-0159">Chromosome partition</keyword>
<evidence type="ECO:0000256" key="5">
    <source>
        <dbReference type="ARBA" id="ARBA00022618"/>
    </source>
</evidence>
<dbReference type="PROSITE" id="PS51900">
    <property type="entry name" value="CB"/>
    <property type="match status" value="1"/>
</dbReference>
<comment type="subunit">
    <text evidence="11">Forms a cyclic heterotetrameric complex composed of two molecules of XerC and two molecules of XerD.</text>
</comment>
<dbReference type="NCBIfam" id="TIGR02225">
    <property type="entry name" value="recomb_XerD"/>
    <property type="match status" value="1"/>
</dbReference>